<dbReference type="Gene3D" id="2.160.20.10">
    <property type="entry name" value="Single-stranded right-handed beta-helix, Pectin lyase-like"/>
    <property type="match status" value="1"/>
</dbReference>
<dbReference type="SUPFAM" id="SSF51126">
    <property type="entry name" value="Pectin lyase-like"/>
    <property type="match status" value="1"/>
</dbReference>
<feature type="chain" id="PRO_5033064740" evidence="2">
    <location>
        <begin position="25"/>
        <end position="3760"/>
    </location>
</feature>
<dbReference type="Pfam" id="PF13332">
    <property type="entry name" value="Fil_haemagg_2"/>
    <property type="match status" value="3"/>
</dbReference>
<feature type="compositionally biased region" description="Low complexity" evidence="1">
    <location>
        <begin position="395"/>
        <end position="407"/>
    </location>
</feature>
<dbReference type="InterPro" id="IPR011050">
    <property type="entry name" value="Pectin_lyase_fold/virulence"/>
</dbReference>
<dbReference type="Pfam" id="PF05594">
    <property type="entry name" value="Fil_haemagg"/>
    <property type="match status" value="10"/>
</dbReference>
<dbReference type="RefSeq" id="WP_198486135.1">
    <property type="nucleotide sequence ID" value="NZ_CP065997.1"/>
</dbReference>
<dbReference type="Proteomes" id="UP000595231">
    <property type="component" value="Chromosome"/>
</dbReference>
<dbReference type="InterPro" id="IPR025157">
    <property type="entry name" value="Hemagglutinin_rpt"/>
</dbReference>
<dbReference type="Pfam" id="PF05860">
    <property type="entry name" value="TPS"/>
    <property type="match status" value="1"/>
</dbReference>
<accession>A0A7T4E493</accession>
<evidence type="ECO:0000313" key="4">
    <source>
        <dbReference type="EMBL" id="QQB36368.1"/>
    </source>
</evidence>
<dbReference type="EMBL" id="CP065997">
    <property type="protein sequence ID" value="QQB36368.1"/>
    <property type="molecule type" value="Genomic_DNA"/>
</dbReference>
<keyword evidence="2" id="KW-0732">Signal</keyword>
<reference evidence="4 5" key="1">
    <citation type="submission" date="2020-12" db="EMBL/GenBank/DDBJ databases">
        <title>FDA dAtabase for Regulatory Grade micrObial Sequences (FDA-ARGOS): Supporting development and validation of Infectious Disease Dx tests.</title>
        <authorList>
            <person name="Sproer C."/>
            <person name="Gronow S."/>
            <person name="Severitt S."/>
            <person name="Schroder I."/>
            <person name="Tallon L."/>
            <person name="Sadzewicz L."/>
            <person name="Zhao X."/>
            <person name="Boylan J."/>
            <person name="Ott S."/>
            <person name="Bowen H."/>
            <person name="Vavikolanu K."/>
            <person name="Mehta A."/>
            <person name="Aluvathingal J."/>
            <person name="Nadendla S."/>
            <person name="Lowell S."/>
            <person name="Myers T."/>
            <person name="Yan Y."/>
            <person name="Sichtig H."/>
        </authorList>
    </citation>
    <scope>NUCLEOTIDE SEQUENCE [LARGE SCALE GENOMIC DNA]</scope>
    <source>
        <strain evidence="4 5">FDAARGOS_1050</strain>
    </source>
</reference>
<dbReference type="SMART" id="SM00912">
    <property type="entry name" value="Haemagg_act"/>
    <property type="match status" value="1"/>
</dbReference>
<feature type="region of interest" description="Disordered" evidence="1">
    <location>
        <begin position="395"/>
        <end position="432"/>
    </location>
</feature>
<proteinExistence type="predicted"/>
<dbReference type="NCBIfam" id="TIGR01901">
    <property type="entry name" value="adhes_NPXG"/>
    <property type="match status" value="1"/>
</dbReference>
<feature type="domain" description="Filamentous haemagglutinin FhaB/tRNA nuclease CdiA-like TPS" evidence="3">
    <location>
        <begin position="45"/>
        <end position="165"/>
    </location>
</feature>
<dbReference type="InterPro" id="IPR012334">
    <property type="entry name" value="Pectin_lyas_fold"/>
</dbReference>
<feature type="region of interest" description="Disordered" evidence="1">
    <location>
        <begin position="2236"/>
        <end position="2267"/>
    </location>
</feature>
<dbReference type="GO" id="GO:0003824">
    <property type="term" value="F:catalytic activity"/>
    <property type="evidence" value="ECO:0007669"/>
    <property type="project" value="UniProtKB-ARBA"/>
</dbReference>
<evidence type="ECO:0000313" key="5">
    <source>
        <dbReference type="Proteomes" id="UP000595231"/>
    </source>
</evidence>
<evidence type="ECO:0000256" key="2">
    <source>
        <dbReference type="SAM" id="SignalP"/>
    </source>
</evidence>
<evidence type="ECO:0000259" key="3">
    <source>
        <dbReference type="SMART" id="SM00912"/>
    </source>
</evidence>
<dbReference type="NCBIfam" id="TIGR01731">
    <property type="entry name" value="fil_hemag_20aa"/>
    <property type="match status" value="8"/>
</dbReference>
<dbReference type="InterPro" id="IPR008619">
    <property type="entry name" value="Filamentous_hemagglutn_rpt"/>
</dbReference>
<feature type="compositionally biased region" description="Low complexity" evidence="1">
    <location>
        <begin position="2252"/>
        <end position="2263"/>
    </location>
</feature>
<name>A0A7T4E493_9BURK</name>
<dbReference type="InterPro" id="IPR010069">
    <property type="entry name" value="CdiA_FHA1_rpt"/>
</dbReference>
<gene>
    <name evidence="4" type="ORF">I6I07_07085</name>
</gene>
<dbReference type="InterPro" id="IPR008638">
    <property type="entry name" value="FhaB/CdiA-like_TPS"/>
</dbReference>
<organism evidence="4 5">
    <name type="scientific">Achromobacter deleyi</name>
    <dbReference type="NCBI Taxonomy" id="1353891"/>
    <lineage>
        <taxon>Bacteria</taxon>
        <taxon>Pseudomonadati</taxon>
        <taxon>Pseudomonadota</taxon>
        <taxon>Betaproteobacteria</taxon>
        <taxon>Burkholderiales</taxon>
        <taxon>Alcaligenaceae</taxon>
        <taxon>Achromobacter</taxon>
    </lineage>
</organism>
<sequence>MMSKLRSLIVWSVVFTQAWSPVLAQTLPISVDRSVPGAKPSVGVSNGVPVINIAPPSAGGVSNNRYTQFNVGPSGAVLNNSGGASQTQLAGQVTGNPMLGNQRAGTILNQVTAPNPSQLLGTLEVAGNRANVIVANPAGITCNGCGFLNADRATLTTGRPRVGPDGGIGFDVAAGRLGIEGQGLNGMNLSQVDLIARTLEINAQVWANRLNVTAGASRVDYGTGAVSAQAGDGPAPGVTLDTAALGGMYANSIRLIGTEAGVGVNIGGNLMALTGDLRVNAAGDVRIAPRATVQAAGDLRVESGGDLAVQGAAQATGAVALIAARNVAVPGAVGAGAALDMDAGGDATVGAQGSLRTQGALRVTTGRDLSLSGSLLTSGQDARVQSGRNLTVARQAAVPPPAQGVTTDSGAGAGAAAQADAQLGKPSDAPADSRGGVSLVAGVVSAKDYVTLQAGRDLVLPQQVYASGTLLTQADGNLTLEAGTQLQSTGNVTLRAGRDASLGGAVLTDAALSLTSGNDLAQGSAGKLQGKQVWATAGRDLALGGALVSAADVQARATRDTRVDGSLSAGGSLDLDAGRHLSVGAGGRVEASGKARMDAASDLSLAGLAQTNADLTSSSGRDLRVDGVAFAYGGAVSMTAGQTLTQGAASRVQGGDIIARAGSDVDARGEMVARGDIALLSARDLRLYGGAAASGNLDLRAKRSLLADASGTWEANGGATITAGQDAAWAGALRTNRGIALDATHRLSVDGLVMTVEGGLLTVAGDELSIGVTGRMVSRDRMRVTAGANLVIDGELRSLDELSVQAMRDARVGGKLHAATSLGMVAGGDLALLRGASARSEGEMALRAGQNARLEAGSRLQGQGVDARAGGDLRQDGKLVSFADINLAASHDLSADGGIVADGKLDLSARGDARIGEAGRLESASLANLRADGEVAVAGELRGNGGTAVDAGGALDVQGLIASARGALAMNAGQDLTLGANGRALAGGPLKALAGGWLASAGVLSSLADLALQASGNLTLQGQSFAAGDMRLDAGGRLVNASSAQTQADGALSAKAGSAALAGSVIAGGVTHLRTDGELLLDGSLLVPESALTTASGGDLRLTASSAMTAGGWLTARAGGALLADGVIQGESDIRLSAMSDAVLNGTTAANGLLNVTAGKDLGDLRVGQGAHLRAAARLSMGASRDMAIAGTLASVGHMTLAAARDARVDGLAASDAGLTLTGRDLAVGDKGLIQAGDSVAGVADRSMVIAGRAVAGRTQSLSAGERLSVEGTVAALQGDLSLAAARGDAILGAASRQEAGGSLMLSAGGVLQMSGTSSAVQDQSLQAGLDALLDGVLATRHGTLSATALRDLRIAPGGRLQSGAGLALAAGDALTHAGFAVAGARADLSANTALSNTGSVLAAGDLRVRASGLLHNAGRLVAGVDADGGLSLPGSLEATADTIQHPGVSLAGKDMTLSANGLQMDGGALSAVEKMTLASTGDIDTTGAALHAGALGLSAVHLRNQNGTLTAEGEARVKLSESLDNTHGTLAAAGQASVDAASIDNRDGTLAGGDLAIATAGAIDNRNGLIHADGTLALSAADLDNTAGRIASQGDASIETDVLKNGQGELVAGQNLSVRVKTWQDLGALRSGGDLSLDYAGSLNQEGDITAGRDLKLTLGGALDNRARLGAGRDLGIRAESFVNHETGEWVAGHANTIDVSNGLINAGLIDGKTTRIAAGSVDNLGRIYGDQVSITAGTLVNTVGTKGPAVIASRADMDLGAGSLVNEQGALIYSAADLRMGGALDAAGTATGQATLVRNSAATIEAAGQARIAAARIENLNPGYVSRTEQVSSEPKFYFRQVNQDRQEFGPLMDGSEFFWVCHEYRGICSQNPAQGVGKQNWLLLLPPSEKYPAARYGPPFDYGVPNWYGDWGQDPTATTWPIAPTYVPPRPVCAGMAGYDCPIWKETFRYAPDARIWSVFGVTPPAGPMPQWNETEPGGCRRGKSADCEAYAARRSAYEQAYADYKARHLELDAGIKAFNRDVQRRWQHAFTYYRVNETVVETRTVSSDPGQILSGAAMTLTGSVTNDKSRIAAGGALSVVGPAIDNIGASGTRTVTREGVMTLSFEKQRHARKSTRWESSSPYTSTLAAEAIEVPVATATGGAAVTLSGAAPDATAIGAPEPVRGLDVDLPDGTAIRSVSHPAGIPDNQLFVVNRQPQAPFLVTTDPRFTAGRSHVSSDYLLDLLRQPGALPGTSAGEVAGDGGHPAGGPASESAPARPNVATGADGQVAPGAPGIPVAAGDTVRGTRLGGWDDLIPPGAKFLTPSGQPRRLGDGFHEQTGVSDQILATSGQRFLENYSNQDAQYKALLAAGAQFAQAHGIKLGARLTEAQQRLLTTDLVWLIEQPATLADGSVQSVLVPQVYLLVRGDDLKGDGTLIAGRDVDIAVEDAFVNSGTVAAREATVVRAGNIVNQAGGSLQARSIDLAAREDLTNLVSLIKGDKVGLSAGRDIALTSASASERASNTWGTYLTGIARIDAGGLDARAGRDLSLTTAQITARNDAGLRAGRDVNMATLAERKGERIERDPRNRYELNTSREIGAMVAAGGNLTMMAGQDINARAADVTAAKHLAIGAGRDINATAGVQTQYSYIESYSKQRGFLSSRSNHMVNAITTERAQAATFTGDTAMLTAGRDVAVTGSNLGAQHDLAVSGARDVKIAAGANSADIRQYEHDKKSGFGAMGGLSYGTRHQTDTLNGNQVWHTASTVGSVQGDTHIDVGRSLNVVGSNVLARQGDVAMRGRDVSIAAALDTTRDKEFHEVKQSGFSINARTPVVDAMQTAGRMNQAAGKTDNKVMQGLALATTGIAALNAYDSVMADPKSAGGVSLSIDLGASKSQSATDRASASAAGSTVAAGKDLTLVARDAGPDSDITVTGSRLSAGGNAVLEADGSILLRAAQNTYEQSTKNKSSSASVGIGVSADSENGAGVMVNIGASGARGHAYGKDTSWAYADVSAGDVLALRSGTDTALIGATARADRIIASAGKDLRLETLQDVSTYDSKQQSIGVKANICVYGYCKSSVSGNVAQGRMNSDFRSASEQAGLRAGDGGFQLDAALNTTLIGGVISSSERATLEGRNVLGTGTLDVRDVKNTARYKADQIALSGGYSWGGDGGGAPKKGDAGKADIAANANGQAAGGAEKARDTGDKSGASAGLPVVVGASGNASSTTRSAISGGSVVIRDEAAQQGLTGMTAVQTIAALNRDTADTLNALQPIFDKEKIEAGLEIASEAQRQAGQFLETRAREAKALEDALKNEPEGPRRDQLKQAFEDAKTWGPGGESRRWLSAILGAVSGNVTGAASDAIQTTAVNYLQGLAASDVKEIVSALGEGPTAETARAAMHAIVGCAGAAGKGGDCGAGALGAGSGVVLNALLAGDASKMTPEEKDVRRNLIGSLVAGIAEASGVSGAEAVFAAINETENNYLKPDEMKSYLAARQTLKGCAGDVCEQAHKEVDRLNGISVNRNNGAERACLENPEGCAAVAQVLRADITALEVQANSLNRTEAAVAANNLLQARTQYYTNLESRALAAEQAREREGQGSWLGALSKEALSASGYLTPQEVQDLEAMRSQGLKAGVLAVLPAVADVAMKGIGSVGGRRVRSVVDELKPAALNAEQGAASFGEIRTILESAQVPYKGSTVIGHALSKHAGRNPEIWGKTTGSMGTWNDQAMKHLREITRAPGEFKPVTTDRGLSFMEKRLPDGRGIRLNMDGTFKGFVD</sequence>
<evidence type="ECO:0000256" key="1">
    <source>
        <dbReference type="SAM" id="MobiDB-lite"/>
    </source>
</evidence>
<protein>
    <submittedName>
        <fullName evidence="4">Hemagglutinin repeat-containing protein</fullName>
    </submittedName>
</protein>
<feature type="signal peptide" evidence="2">
    <location>
        <begin position="1"/>
        <end position="24"/>
    </location>
</feature>